<evidence type="ECO:0000259" key="6">
    <source>
        <dbReference type="Pfam" id="PF25917"/>
    </source>
</evidence>
<feature type="domain" description="Multidrug resistance protein MdtA-like C-terminal permuted SH3" evidence="7">
    <location>
        <begin position="307"/>
        <end position="365"/>
    </location>
</feature>
<dbReference type="RefSeq" id="WP_085376688.1">
    <property type="nucleotide sequence ID" value="NZ_CP020612.1"/>
</dbReference>
<dbReference type="PANTHER" id="PTHR30469:SF33">
    <property type="entry name" value="SLR1207 PROTEIN"/>
    <property type="match status" value="1"/>
</dbReference>
<dbReference type="GO" id="GO:1990195">
    <property type="term" value="C:macrolide transmembrane transporter complex"/>
    <property type="evidence" value="ECO:0007669"/>
    <property type="project" value="InterPro"/>
</dbReference>
<dbReference type="Gene3D" id="6.20.50.140">
    <property type="match status" value="1"/>
</dbReference>
<keyword evidence="3" id="KW-0813">Transport</keyword>
<dbReference type="NCBIfam" id="TIGR01730">
    <property type="entry name" value="RND_mfp"/>
    <property type="match status" value="1"/>
</dbReference>
<dbReference type="GO" id="GO:1990961">
    <property type="term" value="P:xenobiotic detoxification by transmembrane export across the plasma membrane"/>
    <property type="evidence" value="ECO:0007669"/>
    <property type="project" value="InterPro"/>
</dbReference>
<evidence type="ECO:0000256" key="5">
    <source>
        <dbReference type="SAM" id="Coils"/>
    </source>
</evidence>
<protein>
    <submittedName>
        <fullName evidence="9">Uncharacterized protein</fullName>
    </submittedName>
</protein>
<gene>
    <name evidence="9" type="ORF">B0A89_01885</name>
</gene>
<dbReference type="InterPro" id="IPR030190">
    <property type="entry name" value="MacA_alpha-hairpin_sf"/>
</dbReference>
<dbReference type="Gene3D" id="2.40.50.100">
    <property type="match status" value="1"/>
</dbReference>
<dbReference type="STRING" id="1945662.B0A89_01885"/>
<evidence type="ECO:0000313" key="10">
    <source>
        <dbReference type="Proteomes" id="UP000193017"/>
    </source>
</evidence>
<evidence type="ECO:0000256" key="1">
    <source>
        <dbReference type="ARBA" id="ARBA00004196"/>
    </source>
</evidence>
<dbReference type="GO" id="GO:1990281">
    <property type="term" value="C:efflux pump complex"/>
    <property type="evidence" value="ECO:0007669"/>
    <property type="project" value="TreeGrafter"/>
</dbReference>
<evidence type="ECO:0000259" key="8">
    <source>
        <dbReference type="Pfam" id="PF25990"/>
    </source>
</evidence>
<feature type="domain" description="Multidrug resistance protein MdtA-like barrel-sandwich hybrid" evidence="6">
    <location>
        <begin position="55"/>
        <end position="209"/>
    </location>
</feature>
<name>A0A1W6CUQ1_9RHOB</name>
<dbReference type="InterPro" id="IPR006143">
    <property type="entry name" value="RND_pump_MFP"/>
</dbReference>
<dbReference type="Pfam" id="PF25990">
    <property type="entry name" value="Beta-barrel_YknX"/>
    <property type="match status" value="1"/>
</dbReference>
<feature type="domain" description="YknX-like beta-barrel" evidence="8">
    <location>
        <begin position="217"/>
        <end position="300"/>
    </location>
</feature>
<dbReference type="Pfam" id="PF25967">
    <property type="entry name" value="RND-MFP_C"/>
    <property type="match status" value="1"/>
</dbReference>
<evidence type="ECO:0000256" key="2">
    <source>
        <dbReference type="ARBA" id="ARBA00009477"/>
    </source>
</evidence>
<comment type="subcellular location">
    <subcellularLocation>
        <location evidence="1">Cell envelope</location>
    </subcellularLocation>
</comment>
<dbReference type="Gene3D" id="2.40.30.170">
    <property type="match status" value="1"/>
</dbReference>
<keyword evidence="10" id="KW-1185">Reference proteome</keyword>
<dbReference type="InterPro" id="IPR058627">
    <property type="entry name" value="MdtA-like_C"/>
</dbReference>
<feature type="coiled-coil region" evidence="5">
    <location>
        <begin position="88"/>
        <end position="115"/>
    </location>
</feature>
<dbReference type="InterPro" id="IPR058625">
    <property type="entry name" value="MdtA-like_BSH"/>
</dbReference>
<dbReference type="AlphaFoldDB" id="A0A1W6CUQ1"/>
<keyword evidence="4 5" id="KW-0175">Coiled coil</keyword>
<accession>A0A1W6CUQ1</accession>
<dbReference type="GO" id="GO:0019898">
    <property type="term" value="C:extrinsic component of membrane"/>
    <property type="evidence" value="ECO:0007669"/>
    <property type="project" value="InterPro"/>
</dbReference>
<evidence type="ECO:0000313" key="9">
    <source>
        <dbReference type="EMBL" id="ARJ68576.1"/>
    </source>
</evidence>
<dbReference type="Gene3D" id="6.10.140.1990">
    <property type="match status" value="1"/>
</dbReference>
<evidence type="ECO:0000256" key="4">
    <source>
        <dbReference type="ARBA" id="ARBA00023054"/>
    </source>
</evidence>
<dbReference type="EMBL" id="CP020612">
    <property type="protein sequence ID" value="ARJ68576.1"/>
    <property type="molecule type" value="Genomic_DNA"/>
</dbReference>
<evidence type="ECO:0000259" key="7">
    <source>
        <dbReference type="Pfam" id="PF25967"/>
    </source>
</evidence>
<dbReference type="PANTHER" id="PTHR30469">
    <property type="entry name" value="MULTIDRUG RESISTANCE PROTEIN MDTA"/>
    <property type="match status" value="1"/>
</dbReference>
<dbReference type="Proteomes" id="UP000193017">
    <property type="component" value="Chromosome"/>
</dbReference>
<proteinExistence type="inferred from homology"/>
<feature type="coiled-coil region" evidence="5">
    <location>
        <begin position="140"/>
        <end position="174"/>
    </location>
</feature>
<dbReference type="GO" id="GO:0015562">
    <property type="term" value="F:efflux transmembrane transporter activity"/>
    <property type="evidence" value="ECO:0007669"/>
    <property type="project" value="TreeGrafter"/>
</dbReference>
<reference evidence="9 10" key="1">
    <citation type="submission" date="2017-03" db="EMBL/GenBank/DDBJ databases">
        <title>Genome sequence of Paracoccus contaminans isolated from a water microcosm.</title>
        <authorList>
            <person name="Aurass P."/>
            <person name="Karste S."/>
            <person name="Trost E."/>
            <person name="Glaeser S.P."/>
            <person name="Kaempfer P."/>
            <person name="Flieger A."/>
        </authorList>
    </citation>
    <scope>NUCLEOTIDE SEQUENCE [LARGE SCALE GENOMIC DNA]</scope>
    <source>
        <strain evidence="10">RKI 16-01929T\LMG 29738T\CCM 8701T\CIP 111112T</strain>
    </source>
</reference>
<dbReference type="GO" id="GO:0030313">
    <property type="term" value="C:cell envelope"/>
    <property type="evidence" value="ECO:0007669"/>
    <property type="project" value="UniProtKB-SubCell"/>
</dbReference>
<dbReference type="Pfam" id="PF25917">
    <property type="entry name" value="BSH_RND"/>
    <property type="match status" value="1"/>
</dbReference>
<dbReference type="InterPro" id="IPR058636">
    <property type="entry name" value="Beta-barrel_YknX"/>
</dbReference>
<dbReference type="SUPFAM" id="SSF111369">
    <property type="entry name" value="HlyD-like secretion proteins"/>
    <property type="match status" value="1"/>
</dbReference>
<comment type="similarity">
    <text evidence="2">Belongs to the membrane fusion protein (MFP) (TC 8.A.1) family.</text>
</comment>
<sequence>MKRIAIVAILIALAGALWWWTSRSEAVAPPVLAQARIGTVTQTVLASGMLEARELVSVGARASGQIQTLAVKLGDNVKAGDLIAQIESQNQQNTVLQAEAALAQINAQISAKEAALVRDELILDRQQALGKSNISARGTVESAQADVAVGKADIEALKAQKASAEVSMANARTELERTRITAPMDGTVVAVVVKQGQTVNAAQSAPTIVKIADLSTMLVKVEISEADVMAVHPGQTASFTTLGAPDEVFEARVAEIEPAPTEIADSDTISSDKAVYYNGLLQVANPGGRLRIGMNAEVSIQLAQASNVVTVPAAAVRTDAEGSYVETWDAATQARTRQPVTVGLNDKVTAEITAGLAEGDSVIVGAAVAAAAPAQGRRGRPAMF</sequence>
<evidence type="ECO:0000256" key="3">
    <source>
        <dbReference type="ARBA" id="ARBA00022448"/>
    </source>
</evidence>
<organism evidence="9 10">
    <name type="scientific">Paracoccus contaminans</name>
    <dbReference type="NCBI Taxonomy" id="1945662"/>
    <lineage>
        <taxon>Bacteria</taxon>
        <taxon>Pseudomonadati</taxon>
        <taxon>Pseudomonadota</taxon>
        <taxon>Alphaproteobacteria</taxon>
        <taxon>Rhodobacterales</taxon>
        <taxon>Paracoccaceae</taxon>
        <taxon>Paracoccus</taxon>
    </lineage>
</organism>
<dbReference type="KEGG" id="pcon:B0A89_01885"/>